<protein>
    <submittedName>
        <fullName evidence="2">Uncharacterized protein</fullName>
    </submittedName>
</protein>
<proteinExistence type="predicted"/>
<accession>A0A016TES5</accession>
<comment type="caution">
    <text evidence="2">The sequence shown here is derived from an EMBL/GenBank/DDBJ whole genome shotgun (WGS) entry which is preliminary data.</text>
</comment>
<evidence type="ECO:0000256" key="1">
    <source>
        <dbReference type="SAM" id="MobiDB-lite"/>
    </source>
</evidence>
<feature type="region of interest" description="Disordered" evidence="1">
    <location>
        <begin position="68"/>
        <end position="92"/>
    </location>
</feature>
<sequence>MYNGHKNLRAADTSPHTLGEGAPLSQQWIRPPPPLWTPSSLRTLLLLELYAYLSPSIPHRGQGCRVAFPGMRTSPRPRPQKAGQIAPTIEGC</sequence>
<dbReference type="EMBL" id="JARK01001446">
    <property type="protein sequence ID" value="EYC01150.1"/>
    <property type="molecule type" value="Genomic_DNA"/>
</dbReference>
<feature type="region of interest" description="Disordered" evidence="1">
    <location>
        <begin position="1"/>
        <end position="32"/>
    </location>
</feature>
<reference evidence="3" key="1">
    <citation type="journal article" date="2015" name="Nat. Genet.">
        <title>The genome and transcriptome of the zoonotic hookworm Ancylostoma ceylanicum identify infection-specific gene families.</title>
        <authorList>
            <person name="Schwarz E.M."/>
            <person name="Hu Y."/>
            <person name="Antoshechkin I."/>
            <person name="Miller M.M."/>
            <person name="Sternberg P.W."/>
            <person name="Aroian R.V."/>
        </authorList>
    </citation>
    <scope>NUCLEOTIDE SEQUENCE</scope>
    <source>
        <strain evidence="3">HY135</strain>
    </source>
</reference>
<evidence type="ECO:0000313" key="2">
    <source>
        <dbReference type="EMBL" id="EYC01150.1"/>
    </source>
</evidence>
<gene>
    <name evidence="2" type="primary">Acey_s0110.g194</name>
    <name evidence="2" type="ORF">Y032_0110g194</name>
</gene>
<dbReference type="AlphaFoldDB" id="A0A016TES5"/>
<keyword evidence="3" id="KW-1185">Reference proteome</keyword>
<organism evidence="2 3">
    <name type="scientific">Ancylostoma ceylanicum</name>
    <dbReference type="NCBI Taxonomy" id="53326"/>
    <lineage>
        <taxon>Eukaryota</taxon>
        <taxon>Metazoa</taxon>
        <taxon>Ecdysozoa</taxon>
        <taxon>Nematoda</taxon>
        <taxon>Chromadorea</taxon>
        <taxon>Rhabditida</taxon>
        <taxon>Rhabditina</taxon>
        <taxon>Rhabditomorpha</taxon>
        <taxon>Strongyloidea</taxon>
        <taxon>Ancylostomatidae</taxon>
        <taxon>Ancylostomatinae</taxon>
        <taxon>Ancylostoma</taxon>
    </lineage>
</organism>
<dbReference type="Proteomes" id="UP000024635">
    <property type="component" value="Unassembled WGS sequence"/>
</dbReference>
<evidence type="ECO:0000313" key="3">
    <source>
        <dbReference type="Proteomes" id="UP000024635"/>
    </source>
</evidence>
<name>A0A016TES5_9BILA</name>